<organism evidence="1 2">
    <name type="scientific">candidate division WOR-3 bacterium</name>
    <dbReference type="NCBI Taxonomy" id="2052148"/>
    <lineage>
        <taxon>Bacteria</taxon>
        <taxon>Bacteria division WOR-3</taxon>
    </lineage>
</organism>
<name>A0A350HA41_UNCW3</name>
<proteinExistence type="predicted"/>
<sequence>LKAFDKFNINYKLDSIPYMGSGPSYSYYTPYATVLWYTGDDAYTLSPTDTTALGTYMTFGGNLIMSSENVAEDLGYEGINEPGTEFPFLEDYLGIDYISSKSDEEDFTASKNSYYYDDSLTHLMHIVTPTSSYIDIVRPFARDTFIDTAFYAGKFKAPAVVSVVNVATTHKSVYMGFTLEWLDWENIEGFTWVTFENILNYDLLFTNTGSKESNIKFAPYKKSTANALISYSNGFIFVKDMTDIKVIDIMGRKVMNLNSGYTKFDSSNRDGIYFVIGKCGGETVKKSFIKF</sequence>
<evidence type="ECO:0000313" key="1">
    <source>
        <dbReference type="EMBL" id="HAV92407.1"/>
    </source>
</evidence>
<evidence type="ECO:0000313" key="2">
    <source>
        <dbReference type="Proteomes" id="UP000264062"/>
    </source>
</evidence>
<protein>
    <submittedName>
        <fullName evidence="1">Uncharacterized protein</fullName>
    </submittedName>
</protein>
<dbReference type="AlphaFoldDB" id="A0A350HA41"/>
<feature type="non-terminal residue" evidence="1">
    <location>
        <position position="1"/>
    </location>
</feature>
<comment type="caution">
    <text evidence="1">The sequence shown here is derived from an EMBL/GenBank/DDBJ whole genome shotgun (WGS) entry which is preliminary data.</text>
</comment>
<dbReference type="Proteomes" id="UP000264062">
    <property type="component" value="Unassembled WGS sequence"/>
</dbReference>
<gene>
    <name evidence="1" type="ORF">DCW38_04420</name>
</gene>
<accession>A0A350HA41</accession>
<dbReference type="EMBL" id="DMZY01000130">
    <property type="protein sequence ID" value="HAV92407.1"/>
    <property type="molecule type" value="Genomic_DNA"/>
</dbReference>
<reference evidence="1 2" key="1">
    <citation type="journal article" date="2018" name="Nat. Biotechnol.">
        <title>A standardized bacterial taxonomy based on genome phylogeny substantially revises the tree of life.</title>
        <authorList>
            <person name="Parks D.H."/>
            <person name="Chuvochina M."/>
            <person name="Waite D.W."/>
            <person name="Rinke C."/>
            <person name="Skarshewski A."/>
            <person name="Chaumeil P.A."/>
            <person name="Hugenholtz P."/>
        </authorList>
    </citation>
    <scope>NUCLEOTIDE SEQUENCE [LARGE SCALE GENOMIC DNA]</scope>
    <source>
        <strain evidence="1">UBA9956</strain>
    </source>
</reference>